<feature type="coiled-coil region" evidence="7">
    <location>
        <begin position="213"/>
        <end position="240"/>
    </location>
</feature>
<protein>
    <submittedName>
        <fullName evidence="10">Transcription factor bHLH128</fullName>
    </submittedName>
</protein>
<dbReference type="InterPro" id="IPR011598">
    <property type="entry name" value="bHLH_dom"/>
</dbReference>
<dbReference type="PANTHER" id="PTHR16223">
    <property type="entry name" value="TRANSCRIPTION FACTOR BHLH83-RELATED"/>
    <property type="match status" value="1"/>
</dbReference>
<organism evidence="10">
    <name type="scientific">Anthurium amnicola</name>
    <dbReference type="NCBI Taxonomy" id="1678845"/>
    <lineage>
        <taxon>Eukaryota</taxon>
        <taxon>Viridiplantae</taxon>
        <taxon>Streptophyta</taxon>
        <taxon>Embryophyta</taxon>
        <taxon>Tracheophyta</taxon>
        <taxon>Spermatophyta</taxon>
        <taxon>Magnoliopsida</taxon>
        <taxon>Liliopsida</taxon>
        <taxon>Araceae</taxon>
        <taxon>Pothoideae</taxon>
        <taxon>Potheae</taxon>
        <taxon>Anthurium</taxon>
    </lineage>
</organism>
<keyword evidence="3" id="KW-0805">Transcription regulation</keyword>
<feature type="compositionally biased region" description="Polar residues" evidence="8">
    <location>
        <begin position="83"/>
        <end position="94"/>
    </location>
</feature>
<comment type="similarity">
    <text evidence="2">Belongs to the bHLH protein family.</text>
</comment>
<feature type="domain" description="BHLH" evidence="9">
    <location>
        <begin position="173"/>
        <end position="223"/>
    </location>
</feature>
<dbReference type="AlphaFoldDB" id="A0A1D1XCG2"/>
<name>A0A1D1XCG2_9ARAE</name>
<evidence type="ECO:0000256" key="6">
    <source>
        <dbReference type="ARBA" id="ARBA00023242"/>
    </source>
</evidence>
<dbReference type="PROSITE" id="PS50888">
    <property type="entry name" value="BHLH"/>
    <property type="match status" value="1"/>
</dbReference>
<dbReference type="Gene3D" id="4.10.280.10">
    <property type="entry name" value="Helix-loop-helix DNA-binding domain"/>
    <property type="match status" value="1"/>
</dbReference>
<dbReference type="SMART" id="SM00353">
    <property type="entry name" value="HLH"/>
    <property type="match status" value="1"/>
</dbReference>
<dbReference type="InterPro" id="IPR036638">
    <property type="entry name" value="HLH_DNA-bd_sf"/>
</dbReference>
<dbReference type="EMBL" id="GDJX01027812">
    <property type="protein sequence ID" value="JAT40124.1"/>
    <property type="molecule type" value="Transcribed_RNA"/>
</dbReference>
<evidence type="ECO:0000259" key="9">
    <source>
        <dbReference type="PROSITE" id="PS50888"/>
    </source>
</evidence>
<accession>A0A1D1XCG2</accession>
<dbReference type="Pfam" id="PF00010">
    <property type="entry name" value="HLH"/>
    <property type="match status" value="1"/>
</dbReference>
<dbReference type="GO" id="GO:0000981">
    <property type="term" value="F:DNA-binding transcription factor activity, RNA polymerase II-specific"/>
    <property type="evidence" value="ECO:0007669"/>
    <property type="project" value="TreeGrafter"/>
</dbReference>
<proteinExistence type="inferred from homology"/>
<dbReference type="PANTHER" id="PTHR16223:SF177">
    <property type="entry name" value="TRANSCRIPTION FACTOR BHLH129"/>
    <property type="match status" value="1"/>
</dbReference>
<evidence type="ECO:0000256" key="4">
    <source>
        <dbReference type="ARBA" id="ARBA00023125"/>
    </source>
</evidence>
<feature type="region of interest" description="Disordered" evidence="8">
    <location>
        <begin position="1"/>
        <end position="22"/>
    </location>
</feature>
<evidence type="ECO:0000256" key="8">
    <source>
        <dbReference type="SAM" id="MobiDB-lite"/>
    </source>
</evidence>
<dbReference type="FunFam" id="4.10.280.10:FF:000021">
    <property type="entry name" value="Transcription factor bHLH130 family"/>
    <property type="match status" value="1"/>
</dbReference>
<evidence type="ECO:0000256" key="5">
    <source>
        <dbReference type="ARBA" id="ARBA00023163"/>
    </source>
</evidence>
<keyword evidence="4" id="KW-0238">DNA-binding</keyword>
<reference evidence="10" key="1">
    <citation type="submission" date="2015-07" db="EMBL/GenBank/DDBJ databases">
        <title>Transcriptome Assembly of Anthurium amnicola.</title>
        <authorList>
            <person name="Suzuki J."/>
        </authorList>
    </citation>
    <scope>NUCLEOTIDE SEQUENCE</scope>
</reference>
<evidence type="ECO:0000313" key="10">
    <source>
        <dbReference type="EMBL" id="JAT40124.1"/>
    </source>
</evidence>
<evidence type="ECO:0000256" key="2">
    <source>
        <dbReference type="ARBA" id="ARBA00005510"/>
    </source>
</evidence>
<keyword evidence="7" id="KW-0175">Coiled coil</keyword>
<sequence length="246" mass="26486">GGGGGGGVRNGTPPPLIRHSSSPAGFLSHLMVDHGGNYSHAGAENVHAIGNRRLKSQLSFSSRQDSLSQISEASIPDVGESVGGSNSSDEATGTIGQSFISSNFSMGSWDETNSIVFSTPPSKRLKDNGGDIITMSCIDTDPFGLQTSPLEMEKLLQIPQDSVPCKIRAKRGCATHPRSIAERERRTRISEKLRKLQDLVPNMDKQTNTADMLDLAVQHIRNLQNQVQELNQERASCTCDAKQDAS</sequence>
<feature type="region of interest" description="Disordered" evidence="8">
    <location>
        <begin position="65"/>
        <end position="94"/>
    </location>
</feature>
<evidence type="ECO:0000256" key="1">
    <source>
        <dbReference type="ARBA" id="ARBA00004123"/>
    </source>
</evidence>
<dbReference type="CDD" id="cd11393">
    <property type="entry name" value="bHLH_AtbHLH_like"/>
    <property type="match status" value="1"/>
</dbReference>
<comment type="subcellular location">
    <subcellularLocation>
        <location evidence="1">Nucleus</location>
    </subcellularLocation>
</comment>
<dbReference type="InterPro" id="IPR045843">
    <property type="entry name" value="IND-like"/>
</dbReference>
<keyword evidence="6" id="KW-0539">Nucleus</keyword>
<keyword evidence="5" id="KW-0804">Transcription</keyword>
<dbReference type="GO" id="GO:0046983">
    <property type="term" value="F:protein dimerization activity"/>
    <property type="evidence" value="ECO:0007669"/>
    <property type="project" value="InterPro"/>
</dbReference>
<evidence type="ECO:0000256" key="3">
    <source>
        <dbReference type="ARBA" id="ARBA00023015"/>
    </source>
</evidence>
<dbReference type="GO" id="GO:0000978">
    <property type="term" value="F:RNA polymerase II cis-regulatory region sequence-specific DNA binding"/>
    <property type="evidence" value="ECO:0007669"/>
    <property type="project" value="TreeGrafter"/>
</dbReference>
<dbReference type="InterPro" id="IPR045239">
    <property type="entry name" value="bHLH95_bHLH"/>
</dbReference>
<dbReference type="GO" id="GO:0005634">
    <property type="term" value="C:nucleus"/>
    <property type="evidence" value="ECO:0007669"/>
    <property type="project" value="UniProtKB-SubCell"/>
</dbReference>
<gene>
    <name evidence="10" type="primary">BHLH128_1</name>
    <name evidence="10" type="ORF">g.17442</name>
</gene>
<evidence type="ECO:0000256" key="7">
    <source>
        <dbReference type="SAM" id="Coils"/>
    </source>
</evidence>
<dbReference type="SUPFAM" id="SSF47459">
    <property type="entry name" value="HLH, helix-loop-helix DNA-binding domain"/>
    <property type="match status" value="1"/>
</dbReference>
<feature type="non-terminal residue" evidence="10">
    <location>
        <position position="1"/>
    </location>
</feature>